<evidence type="ECO:0000259" key="1">
    <source>
        <dbReference type="Pfam" id="PF01370"/>
    </source>
</evidence>
<accession>A0A6A5Y3M5</accession>
<dbReference type="InterPro" id="IPR001509">
    <property type="entry name" value="Epimerase_deHydtase"/>
</dbReference>
<feature type="domain" description="NmrA-like" evidence="2">
    <location>
        <begin position="3"/>
        <end position="77"/>
    </location>
</feature>
<protein>
    <submittedName>
        <fullName evidence="3">NAD(P)-binding protein</fullName>
    </submittedName>
</protein>
<dbReference type="Gene3D" id="3.40.50.720">
    <property type="entry name" value="NAD(P)-binding Rossmann-like Domain"/>
    <property type="match status" value="1"/>
</dbReference>
<evidence type="ECO:0000313" key="3">
    <source>
        <dbReference type="EMBL" id="KAF2020155.1"/>
    </source>
</evidence>
<dbReference type="EMBL" id="ML978067">
    <property type="protein sequence ID" value="KAF2020155.1"/>
    <property type="molecule type" value="Genomic_DNA"/>
</dbReference>
<dbReference type="Pfam" id="PF01370">
    <property type="entry name" value="Epimerase"/>
    <property type="match status" value="1"/>
</dbReference>
<dbReference type="RefSeq" id="XP_033388494.1">
    <property type="nucleotide sequence ID" value="XM_033529882.1"/>
</dbReference>
<feature type="domain" description="NAD-dependent epimerase/dehydratase" evidence="1">
    <location>
        <begin position="162"/>
        <end position="234"/>
    </location>
</feature>
<gene>
    <name evidence="3" type="ORF">BU24DRAFT_431682</name>
</gene>
<dbReference type="SUPFAM" id="SSF51735">
    <property type="entry name" value="NAD(P)-binding Rossmann-fold domains"/>
    <property type="match status" value="1"/>
</dbReference>
<dbReference type="AlphaFoldDB" id="A0A6A5Y3M5"/>
<dbReference type="Pfam" id="PF05368">
    <property type="entry name" value="NmrA"/>
    <property type="match status" value="1"/>
</dbReference>
<reference evidence="3" key="1">
    <citation type="journal article" date="2020" name="Stud. Mycol.">
        <title>101 Dothideomycetes genomes: a test case for predicting lifestyles and emergence of pathogens.</title>
        <authorList>
            <person name="Haridas S."/>
            <person name="Albert R."/>
            <person name="Binder M."/>
            <person name="Bloem J."/>
            <person name="Labutti K."/>
            <person name="Salamov A."/>
            <person name="Andreopoulos B."/>
            <person name="Baker S."/>
            <person name="Barry K."/>
            <person name="Bills G."/>
            <person name="Bluhm B."/>
            <person name="Cannon C."/>
            <person name="Castanera R."/>
            <person name="Culley D."/>
            <person name="Daum C."/>
            <person name="Ezra D."/>
            <person name="Gonzalez J."/>
            <person name="Henrissat B."/>
            <person name="Kuo A."/>
            <person name="Liang C."/>
            <person name="Lipzen A."/>
            <person name="Lutzoni F."/>
            <person name="Magnuson J."/>
            <person name="Mondo S."/>
            <person name="Nolan M."/>
            <person name="Ohm R."/>
            <person name="Pangilinan J."/>
            <person name="Park H.-J."/>
            <person name="Ramirez L."/>
            <person name="Alfaro M."/>
            <person name="Sun H."/>
            <person name="Tritt A."/>
            <person name="Yoshinaga Y."/>
            <person name="Zwiers L.-H."/>
            <person name="Turgeon B."/>
            <person name="Goodwin S."/>
            <person name="Spatafora J."/>
            <person name="Crous P."/>
            <person name="Grigoriev I."/>
        </authorList>
    </citation>
    <scope>NUCLEOTIDE SEQUENCE</scope>
    <source>
        <strain evidence="3">CBS 175.79</strain>
    </source>
</reference>
<dbReference type="GeneID" id="54287279"/>
<dbReference type="Proteomes" id="UP000799778">
    <property type="component" value="Unassembled WGS sequence"/>
</dbReference>
<dbReference type="InterPro" id="IPR051783">
    <property type="entry name" value="NAD(P)-dependent_oxidoreduct"/>
</dbReference>
<dbReference type="OrthoDB" id="2130169at2759"/>
<dbReference type="GO" id="GO:0004029">
    <property type="term" value="F:aldehyde dehydrogenase (NAD+) activity"/>
    <property type="evidence" value="ECO:0007669"/>
    <property type="project" value="TreeGrafter"/>
</dbReference>
<dbReference type="PANTHER" id="PTHR48079">
    <property type="entry name" value="PROTEIN YEEZ"/>
    <property type="match status" value="1"/>
</dbReference>
<keyword evidence="4" id="KW-1185">Reference proteome</keyword>
<dbReference type="PANTHER" id="PTHR48079:SF6">
    <property type="entry name" value="NAD(P)-BINDING DOMAIN-CONTAINING PROTEIN-RELATED"/>
    <property type="match status" value="1"/>
</dbReference>
<dbReference type="InterPro" id="IPR008030">
    <property type="entry name" value="NmrA-like"/>
</dbReference>
<sequence>MSPKILITGGTGYIGGSVLHTLATAHPEWSITALLRTEPSDFSSKYPGVRVVRGTYDDADVLAREAAGADVVVHNGNSDHLPSLQALLAGLLRQPREKPGVLIHLSGTGIVSDFLSATHLGISNPKIWSDISSLDEIRSLPDMALHRLTEKLLHETAKTEGEGEGKIRIAVMCPPDIYGRGLGPGKTKSAFVPMFLREVGKLGRVFYVGEGENRRSWVHVNDLMSVYLRLVEEGVKEGGGVAGWNEEGYYFAGSQEVSHMEVARTMGEILKRHGMIENEEPIPISLEQLDGMIERHPMLGRYLFASNSRTKAERAKILLDYNPQAASLLESIEDDILAEIKKD</sequence>
<organism evidence="3 4">
    <name type="scientific">Aaosphaeria arxii CBS 175.79</name>
    <dbReference type="NCBI Taxonomy" id="1450172"/>
    <lineage>
        <taxon>Eukaryota</taxon>
        <taxon>Fungi</taxon>
        <taxon>Dikarya</taxon>
        <taxon>Ascomycota</taxon>
        <taxon>Pezizomycotina</taxon>
        <taxon>Dothideomycetes</taxon>
        <taxon>Pleosporomycetidae</taxon>
        <taxon>Pleosporales</taxon>
        <taxon>Pleosporales incertae sedis</taxon>
        <taxon>Aaosphaeria</taxon>
    </lineage>
</organism>
<name>A0A6A5Y3M5_9PLEO</name>
<dbReference type="GO" id="GO:0005737">
    <property type="term" value="C:cytoplasm"/>
    <property type="evidence" value="ECO:0007669"/>
    <property type="project" value="TreeGrafter"/>
</dbReference>
<evidence type="ECO:0000259" key="2">
    <source>
        <dbReference type="Pfam" id="PF05368"/>
    </source>
</evidence>
<evidence type="ECO:0000313" key="4">
    <source>
        <dbReference type="Proteomes" id="UP000799778"/>
    </source>
</evidence>
<dbReference type="InterPro" id="IPR036291">
    <property type="entry name" value="NAD(P)-bd_dom_sf"/>
</dbReference>
<proteinExistence type="predicted"/>